<dbReference type="PANTHER" id="PTHR37419">
    <property type="entry name" value="SERINE/THREONINE-PROTEIN KINASE TOXIN HIPA"/>
    <property type="match status" value="1"/>
</dbReference>
<organism evidence="6 7">
    <name type="scientific">Salinispira pacifica</name>
    <dbReference type="NCBI Taxonomy" id="1307761"/>
    <lineage>
        <taxon>Bacteria</taxon>
        <taxon>Pseudomonadati</taxon>
        <taxon>Spirochaetota</taxon>
        <taxon>Spirochaetia</taxon>
        <taxon>Spirochaetales</taxon>
        <taxon>Spirochaetaceae</taxon>
        <taxon>Salinispira</taxon>
    </lineage>
</organism>
<dbReference type="HOGENOM" id="CLU_030167_1_0_12"/>
<evidence type="ECO:0000256" key="2">
    <source>
        <dbReference type="ARBA" id="ARBA00022679"/>
    </source>
</evidence>
<evidence type="ECO:0000313" key="6">
    <source>
        <dbReference type="EMBL" id="AHC16461.1"/>
    </source>
</evidence>
<dbReference type="GO" id="GO:0004674">
    <property type="term" value="F:protein serine/threonine kinase activity"/>
    <property type="evidence" value="ECO:0007669"/>
    <property type="project" value="TreeGrafter"/>
</dbReference>
<feature type="domain" description="HipA-like C-terminal" evidence="4">
    <location>
        <begin position="95"/>
        <end position="310"/>
    </location>
</feature>
<gene>
    <name evidence="6" type="ORF">L21SP2_3119</name>
</gene>
<dbReference type="Pfam" id="PF13657">
    <property type="entry name" value="Couple_hipA"/>
    <property type="match status" value="1"/>
</dbReference>
<comment type="similarity">
    <text evidence="1">Belongs to the HipA Ser/Thr kinase family.</text>
</comment>
<dbReference type="STRING" id="1307761.L21SP2_3119"/>
<dbReference type="Proteomes" id="UP000018680">
    <property type="component" value="Chromosome"/>
</dbReference>
<evidence type="ECO:0000256" key="1">
    <source>
        <dbReference type="ARBA" id="ARBA00010164"/>
    </source>
</evidence>
<proteinExistence type="inferred from homology"/>
<protein>
    <submittedName>
        <fullName evidence="6">HipA protein</fullName>
    </submittedName>
</protein>
<dbReference type="InterPro" id="IPR052028">
    <property type="entry name" value="HipA_Ser/Thr_kinase"/>
</dbReference>
<sequence>MEPGIQDRHFFSNLLPKGIVRRELEHSKKIHHGDDFALLADIGRDCAGALSITDTPEPPIAEQAWYQEIGEQAIRDVIASKGYYLPFTGETPVRLSLAGAQHKWAVYRDQIGTLHWPHGSGVSSHIIKFPHSAVNNLPLNEAFCTRFLGDLELPVITTTAYNDYVLSSRYDRKTLADGTIARVHQEDFLQASGYSSHEKYGISGGIQLSEIAKILRSHSYRPVHDINVLLQRQLANIITGNTDAHGKNLSILYTASGPTLSPLYDLTSTLLFGKLLDQRYAFPISPDETRKVPNTQDIAFIARSLGVRPALVMEQSEKLTQLAINRMTDSVISFYEQHQFVKKRGMVSNLANAILRWVKAIRKSLHLESIRIPRIDDSHTREDRGCK</sequence>
<dbReference type="eggNOG" id="COG3550">
    <property type="taxonomic scope" value="Bacteria"/>
</dbReference>
<evidence type="ECO:0000256" key="3">
    <source>
        <dbReference type="ARBA" id="ARBA00022777"/>
    </source>
</evidence>
<dbReference type="GO" id="GO:0005829">
    <property type="term" value="C:cytosol"/>
    <property type="evidence" value="ECO:0007669"/>
    <property type="project" value="TreeGrafter"/>
</dbReference>
<accession>V5WMP8</accession>
<feature type="domain" description="HipA N-terminal subdomain 1" evidence="5">
    <location>
        <begin position="8"/>
        <end position="52"/>
    </location>
</feature>
<keyword evidence="2" id="KW-0808">Transferase</keyword>
<dbReference type="PANTHER" id="PTHR37419:SF1">
    <property type="entry name" value="SERINE_THREONINE-PROTEIN KINASE TOXIN HIPA"/>
    <property type="match status" value="1"/>
</dbReference>
<evidence type="ECO:0000259" key="5">
    <source>
        <dbReference type="Pfam" id="PF13657"/>
    </source>
</evidence>
<dbReference type="NCBIfam" id="TIGR03071">
    <property type="entry name" value="couple_hipA"/>
    <property type="match status" value="1"/>
</dbReference>
<reference evidence="6 7" key="1">
    <citation type="journal article" date="2015" name="Stand. Genomic Sci.">
        <title>Complete genome sequence and description of Salinispira pacifica gen. nov., sp. nov., a novel spirochaete isolated form a hypersaline microbial mat.</title>
        <authorList>
            <person name="Ben Hania W."/>
            <person name="Joseph M."/>
            <person name="Schumann P."/>
            <person name="Bunk B."/>
            <person name="Fiebig A."/>
            <person name="Sproer C."/>
            <person name="Klenk H.P."/>
            <person name="Fardeau M.L."/>
            <person name="Spring S."/>
        </authorList>
    </citation>
    <scope>NUCLEOTIDE SEQUENCE [LARGE SCALE GENOMIC DNA]</scope>
    <source>
        <strain evidence="6 7">L21-RPul-D2</strain>
    </source>
</reference>
<keyword evidence="7" id="KW-1185">Reference proteome</keyword>
<dbReference type="EMBL" id="CP006939">
    <property type="protein sequence ID" value="AHC16461.1"/>
    <property type="molecule type" value="Genomic_DNA"/>
</dbReference>
<dbReference type="InterPro" id="IPR012893">
    <property type="entry name" value="HipA-like_C"/>
</dbReference>
<evidence type="ECO:0000259" key="4">
    <source>
        <dbReference type="Pfam" id="PF07804"/>
    </source>
</evidence>
<dbReference type="KEGG" id="slr:L21SP2_3119"/>
<keyword evidence="3" id="KW-0418">Kinase</keyword>
<dbReference type="InterPro" id="IPR017508">
    <property type="entry name" value="HipA_N1"/>
</dbReference>
<evidence type="ECO:0000313" key="7">
    <source>
        <dbReference type="Proteomes" id="UP000018680"/>
    </source>
</evidence>
<dbReference type="AlphaFoldDB" id="V5WMP8"/>
<name>V5WMP8_9SPIO</name>
<dbReference type="Pfam" id="PF07804">
    <property type="entry name" value="HipA_C"/>
    <property type="match status" value="1"/>
</dbReference>
<dbReference type="Gene3D" id="1.10.1070.20">
    <property type="match status" value="1"/>
</dbReference>